<feature type="chain" id="PRO_5042891637" description="Peptidase S8/S53 domain-containing protein" evidence="1">
    <location>
        <begin position="27"/>
        <end position="522"/>
    </location>
</feature>
<name>A0AAP9ACA3_UREUR</name>
<keyword evidence="1" id="KW-0732">Signal</keyword>
<accession>A0AAP9ACA3</accession>
<organism evidence="2 3">
    <name type="scientific">Ureaplasma urealyticum</name>
    <name type="common">Ureaplasma urealyticum biotype 2</name>
    <dbReference type="NCBI Taxonomy" id="2130"/>
    <lineage>
        <taxon>Bacteria</taxon>
        <taxon>Bacillati</taxon>
        <taxon>Mycoplasmatota</taxon>
        <taxon>Mycoplasmoidales</taxon>
        <taxon>Mycoplasmoidaceae</taxon>
        <taxon>Ureaplasma</taxon>
    </lineage>
</organism>
<dbReference type="SUPFAM" id="SSF52743">
    <property type="entry name" value="Subtilisin-like"/>
    <property type="match status" value="1"/>
</dbReference>
<feature type="signal peptide" evidence="1">
    <location>
        <begin position="1"/>
        <end position="26"/>
    </location>
</feature>
<evidence type="ECO:0008006" key="4">
    <source>
        <dbReference type="Google" id="ProtNLM"/>
    </source>
</evidence>
<evidence type="ECO:0000313" key="2">
    <source>
        <dbReference type="EMBL" id="QDI65146.1"/>
    </source>
</evidence>
<proteinExistence type="predicted"/>
<protein>
    <recommendedName>
        <fullName evidence="4">Peptidase S8/S53 domain-containing protein</fullName>
    </recommendedName>
</protein>
<dbReference type="Proteomes" id="UP000318231">
    <property type="component" value="Chromosome"/>
</dbReference>
<dbReference type="EMBL" id="CP041200">
    <property type="protein sequence ID" value="QDI65146.1"/>
    <property type="molecule type" value="Genomic_DNA"/>
</dbReference>
<evidence type="ECO:0000256" key="1">
    <source>
        <dbReference type="SAM" id="SignalP"/>
    </source>
</evidence>
<dbReference type="GO" id="GO:0006508">
    <property type="term" value="P:proteolysis"/>
    <property type="evidence" value="ECO:0007669"/>
    <property type="project" value="InterPro"/>
</dbReference>
<dbReference type="GeneID" id="93849104"/>
<dbReference type="InterPro" id="IPR036852">
    <property type="entry name" value="Peptidase_S8/S53_dom_sf"/>
</dbReference>
<reference evidence="2 3" key="1">
    <citation type="submission" date="2019-07" db="EMBL/GenBank/DDBJ databases">
        <title>Comparative genomics of three clinical Ureaplasma species: analysis of their core genomes and virulence factors.</title>
        <authorList>
            <person name="Yang T."/>
            <person name="Zhang Y."/>
            <person name="Li X."/>
            <person name="Kong Y."/>
            <person name="Yu H."/>
            <person name="Ruan Z."/>
            <person name="Xie X."/>
            <person name="Zhang J."/>
        </authorList>
    </citation>
    <scope>NUCLEOTIDE SEQUENCE [LARGE SCALE GENOMIC DNA]</scope>
    <source>
        <strain evidence="2 3">132</strain>
    </source>
</reference>
<dbReference type="AlphaFoldDB" id="A0AAP9ACA3"/>
<evidence type="ECO:0000313" key="3">
    <source>
        <dbReference type="Proteomes" id="UP000318231"/>
    </source>
</evidence>
<sequence length="522" mass="61885">MNIKFKKILKSTILLPLISLPLISLVIKGNNQTSSSLHDKQNISTISNEIQHSTILMNKKNEKEFKNKNIIRITFNNINDKDKFISNIERTKLLMNDKSDIKSFKLLPFVDLIIDKNLETSEIKNFILSNKFRSITFNEIKFYSNETPSQENNLNTNNLNLDNWFLKDSSYLKSYSTIENNYIVDLIYFDYEFKPISKEEDLVKKDFIKNKFLYIKINKKFNHKIGQLVKIDFYNIRDNKQYSVQGKLLVNSDNEQFLKINIDYNLEIKQTYLVSAIKFLDENIEYNTRSNYVMVNSNISLEHFSFYVNDYLTDLNKNIYEMIGVNKYRHNLEEIPGIKNSNYELRSRPKIGIFEAGNEVDLIPSNLFYSDTNFEHYENYKDKYVKWENDRRVREAIITNAKKQLKDYQDKGGNDPDVINNLYKNINDKIDKNLHANNVASIIASNVGINEKSHIYSWNVHENEGYYGYFRKFNEFIEKGIKIINHSYGISLPNYFNLELQNHFESIIFDNYDYNEIKKRNK</sequence>
<dbReference type="RefSeq" id="WP_004026902.1">
    <property type="nucleotide sequence ID" value="NZ_CP041200.1"/>
</dbReference>
<dbReference type="Gene3D" id="3.40.50.200">
    <property type="entry name" value="Peptidase S8/S53 domain"/>
    <property type="match status" value="1"/>
</dbReference>
<gene>
    <name evidence="2" type="ORF">FJM05_03130</name>
</gene>
<dbReference type="GO" id="GO:0004252">
    <property type="term" value="F:serine-type endopeptidase activity"/>
    <property type="evidence" value="ECO:0007669"/>
    <property type="project" value="InterPro"/>
</dbReference>